<dbReference type="EMBL" id="FQXJ01000003">
    <property type="protein sequence ID" value="SHH34289.1"/>
    <property type="molecule type" value="Genomic_DNA"/>
</dbReference>
<proteinExistence type="predicted"/>
<dbReference type="Proteomes" id="UP000183954">
    <property type="component" value="Unassembled WGS sequence"/>
</dbReference>
<dbReference type="AlphaFoldDB" id="A0A1M5S728"/>
<keyword evidence="2" id="KW-1185">Reference proteome</keyword>
<gene>
    <name evidence="1" type="ORF">SAMN02746098_00764</name>
</gene>
<dbReference type="STRING" id="1121420.SAMN02746098_00764"/>
<evidence type="ECO:0000313" key="2">
    <source>
        <dbReference type="Proteomes" id="UP000183954"/>
    </source>
</evidence>
<accession>A0A1M5S728</accession>
<sequence>MLSIGAPVVFAQETPASVITPQSSVVNFNFSVTYAGDVKYSSGYKNDYTTADVYVQGGTMQSGDSIGFGLYDSNKNPIYVTAYTCHNIPDTFSLSYKDAKPGSYYLGARKGIAGYSGTCSISGKWYP</sequence>
<dbReference type="RefSeq" id="WP_143159031.1">
    <property type="nucleotide sequence ID" value="NZ_FQXJ01000003.1"/>
</dbReference>
<protein>
    <submittedName>
        <fullName evidence="1">Uncharacterized protein</fullName>
    </submittedName>
</protein>
<name>A0A1M5S728_9FIRM</name>
<organism evidence="1 2">
    <name type="scientific">Desulfosporosinus lacus DSM 15449</name>
    <dbReference type="NCBI Taxonomy" id="1121420"/>
    <lineage>
        <taxon>Bacteria</taxon>
        <taxon>Bacillati</taxon>
        <taxon>Bacillota</taxon>
        <taxon>Clostridia</taxon>
        <taxon>Eubacteriales</taxon>
        <taxon>Desulfitobacteriaceae</taxon>
        <taxon>Desulfosporosinus</taxon>
    </lineage>
</organism>
<reference evidence="2" key="1">
    <citation type="submission" date="2016-11" db="EMBL/GenBank/DDBJ databases">
        <authorList>
            <person name="Varghese N."/>
            <person name="Submissions S."/>
        </authorList>
    </citation>
    <scope>NUCLEOTIDE SEQUENCE [LARGE SCALE GENOMIC DNA]</scope>
    <source>
        <strain evidence="2">DSM 15449</strain>
    </source>
</reference>
<evidence type="ECO:0000313" key="1">
    <source>
        <dbReference type="EMBL" id="SHH34289.1"/>
    </source>
</evidence>